<reference evidence="1 2" key="1">
    <citation type="submission" date="2020-09" db="EMBL/GenBank/DDBJ databases">
        <authorList>
            <person name="Jameson E."/>
        </authorList>
    </citation>
    <scope>NUCLEOTIDE SEQUENCE [LARGE SCALE GENOMIC DNA]</scope>
</reference>
<gene>
    <name evidence="1" type="ORF">LLCLJKAH_00199</name>
</gene>
<keyword evidence="2" id="KW-1185">Reference proteome</keyword>
<proteinExistence type="predicted"/>
<protein>
    <submittedName>
        <fullName evidence="1">Uncharacterized protein</fullName>
    </submittedName>
</protein>
<dbReference type="Proteomes" id="UP000596247">
    <property type="component" value="Chromosome"/>
</dbReference>
<sequence>MNKFIRVVAAGVAGHVVGSLTGAGVAIGVDAIASQTTNNPDKRTTAAMVGGTLTYWIAGVKTAIHVYKHFE</sequence>
<name>A0A7R8MJK5_9CAUD</name>
<evidence type="ECO:0000313" key="2">
    <source>
        <dbReference type="Proteomes" id="UP000596247"/>
    </source>
</evidence>
<dbReference type="EMBL" id="LR881104">
    <property type="protein sequence ID" value="CAD5236188.1"/>
    <property type="molecule type" value="Genomic_DNA"/>
</dbReference>
<evidence type="ECO:0000313" key="1">
    <source>
        <dbReference type="EMBL" id="CAD5236188.1"/>
    </source>
</evidence>
<accession>A0A7R8MJK5</accession>
<organism evidence="1 2">
    <name type="scientific">Klebsiella phage vB_KvM-Eowyn</name>
    <dbReference type="NCBI Taxonomy" id="2762819"/>
    <lineage>
        <taxon>Viruses</taxon>
        <taxon>Duplodnaviria</taxon>
        <taxon>Heunggongvirae</taxon>
        <taxon>Uroviricota</taxon>
        <taxon>Caudoviricetes</taxon>
        <taxon>Chimalliviridae</taxon>
        <taxon>Eowynvirus</taxon>
        <taxon>Eowynvirus eowyn</taxon>
    </lineage>
</organism>